<dbReference type="InterPro" id="IPR051044">
    <property type="entry name" value="MAG_DAG_Lipase"/>
</dbReference>
<reference evidence="3 4" key="1">
    <citation type="submission" date="2020-11" db="EMBL/GenBank/DDBJ databases">
        <title>genome sequence of strain KACC 18849.</title>
        <authorList>
            <person name="Gao J."/>
            <person name="Zhang X."/>
        </authorList>
    </citation>
    <scope>NUCLEOTIDE SEQUENCE [LARGE SCALE GENOMIC DNA]</scope>
    <source>
        <strain evidence="3 4">KACC 18849</strain>
    </source>
</reference>
<keyword evidence="4" id="KW-1185">Reference proteome</keyword>
<comment type="caution">
    <text evidence="3">The sequence shown here is derived from an EMBL/GenBank/DDBJ whole genome shotgun (WGS) entry which is preliminary data.</text>
</comment>
<feature type="region of interest" description="Disordered" evidence="1">
    <location>
        <begin position="258"/>
        <end position="505"/>
    </location>
</feature>
<accession>A0ABS0SZ56</accession>
<dbReference type="EMBL" id="JADWOX010000008">
    <property type="protein sequence ID" value="MBI1684726.1"/>
    <property type="molecule type" value="Genomic_DNA"/>
</dbReference>
<dbReference type="RefSeq" id="WP_198576630.1">
    <property type="nucleotide sequence ID" value="NZ_JADWOX010000008.1"/>
</dbReference>
<protein>
    <submittedName>
        <fullName evidence="3">Alpha/beta fold hydrolase</fullName>
    </submittedName>
</protein>
<feature type="compositionally biased region" description="Low complexity" evidence="1">
    <location>
        <begin position="379"/>
        <end position="394"/>
    </location>
</feature>
<dbReference type="Proteomes" id="UP000639859">
    <property type="component" value="Unassembled WGS sequence"/>
</dbReference>
<dbReference type="InterPro" id="IPR029058">
    <property type="entry name" value="AB_hydrolase_fold"/>
</dbReference>
<keyword evidence="3" id="KW-0378">Hydrolase</keyword>
<proteinExistence type="predicted"/>
<feature type="compositionally biased region" description="Low complexity" evidence="1">
    <location>
        <begin position="431"/>
        <end position="498"/>
    </location>
</feature>
<feature type="domain" description="AB hydrolase-1" evidence="2">
    <location>
        <begin position="5"/>
        <end position="241"/>
    </location>
</feature>
<dbReference type="Gene3D" id="3.40.50.1820">
    <property type="entry name" value="alpha/beta hydrolase"/>
    <property type="match status" value="1"/>
</dbReference>
<dbReference type="PANTHER" id="PTHR11614">
    <property type="entry name" value="PHOSPHOLIPASE-RELATED"/>
    <property type="match status" value="1"/>
</dbReference>
<evidence type="ECO:0000256" key="1">
    <source>
        <dbReference type="SAM" id="MobiDB-lite"/>
    </source>
</evidence>
<dbReference type="Pfam" id="PF12697">
    <property type="entry name" value="Abhydrolase_6"/>
    <property type="match status" value="1"/>
</dbReference>
<evidence type="ECO:0000313" key="3">
    <source>
        <dbReference type="EMBL" id="MBI1684726.1"/>
    </source>
</evidence>
<gene>
    <name evidence="3" type="ORF">I4Q42_13720</name>
</gene>
<organism evidence="3 4">
    <name type="scientific">Caulobacter hibisci</name>
    <dbReference type="NCBI Taxonomy" id="2035993"/>
    <lineage>
        <taxon>Bacteria</taxon>
        <taxon>Pseudomonadati</taxon>
        <taxon>Pseudomonadota</taxon>
        <taxon>Alphaproteobacteria</taxon>
        <taxon>Caulobacterales</taxon>
        <taxon>Caulobacteraceae</taxon>
        <taxon>Caulobacter</taxon>
    </lineage>
</organism>
<dbReference type="GO" id="GO:0016787">
    <property type="term" value="F:hydrolase activity"/>
    <property type="evidence" value="ECO:0007669"/>
    <property type="project" value="UniProtKB-KW"/>
</dbReference>
<name>A0ABS0SZ56_9CAUL</name>
<evidence type="ECO:0000259" key="2">
    <source>
        <dbReference type="Pfam" id="PF12697"/>
    </source>
</evidence>
<feature type="compositionally biased region" description="Low complexity" evidence="1">
    <location>
        <begin position="291"/>
        <end position="371"/>
    </location>
</feature>
<sequence length="505" mass="51207">MTRTILMIHGYGMTGDGWTPAAEAFRKAGYAVETPTIQPKLRTVSSPKAELGGLSLGDYVAELSALAAVTAARDGIKPIVFGHSMGGLIAQKLAESGLTSGIVLFAPASPADARGKPKLSPLFTFLNAALTQGGPPKPVKMWKTGFKFGVVNAVPSARHDALYATAVYDSGRVLQDLAYPDRDPSRTAHVDAAKVTVPVLVLAGARDRTTPVEDLRLVGRKYAGADYREYPDHAHWLIDEPGSAALYDAAKAWLAEKGLGPASAPPPSKAKTEPKAEPVAAATPAPEPKVETPTPAPTAKAPAKTKTPSKAKTVVAEPAVKPAAKAPAKPKAAAAPKPAAPKPVAKAEVAPAPAKTEAKPKAAPAKTAKPKTPAPVEPAPAAKATPKAKVAPKPQAKPKPEAKAEPVAKVAKPKAAPPAAEPATPAPPKPVAKAKPAPAAKAEPALAPTKAAPKAKSAPTAKAAPKAAPAPKPAAKSKATPKAAATKAAATTTPAKTSPRGKKSV</sequence>
<feature type="compositionally biased region" description="Pro residues" evidence="1">
    <location>
        <begin position="415"/>
        <end position="430"/>
    </location>
</feature>
<evidence type="ECO:0000313" key="4">
    <source>
        <dbReference type="Proteomes" id="UP000639859"/>
    </source>
</evidence>
<dbReference type="InterPro" id="IPR000073">
    <property type="entry name" value="AB_hydrolase_1"/>
</dbReference>
<dbReference type="SUPFAM" id="SSF53474">
    <property type="entry name" value="alpha/beta-Hydrolases"/>
    <property type="match status" value="1"/>
</dbReference>